<feature type="domain" description="DUF1559" evidence="2">
    <location>
        <begin position="45"/>
        <end position="265"/>
    </location>
</feature>
<keyword evidence="1" id="KW-0812">Transmembrane</keyword>
<evidence type="ECO:0000313" key="3">
    <source>
        <dbReference type="EMBL" id="TWT68345.1"/>
    </source>
</evidence>
<dbReference type="InterPro" id="IPR011453">
    <property type="entry name" value="DUF1559"/>
</dbReference>
<dbReference type="InterPro" id="IPR045584">
    <property type="entry name" value="Pilin-like"/>
</dbReference>
<keyword evidence="1" id="KW-0472">Membrane</keyword>
<keyword evidence="4" id="KW-1185">Reference proteome</keyword>
<dbReference type="OrthoDB" id="255848at2"/>
<sequence>MKSTSTQSESWPTLRSGRGVGEVVFVLFLVALIVALAIPWMLQSRQRSRRIICQTHLQRIATALGSYHSTFGHYPSGTWDESSAVCNDPTGFHHNWLTGLIARMDHPELAESIDRSASIYSPSNTMVLQTVVPELRCPAFDGVPENVTCYAGNQGSVETPIAPDNNGVLMANVFLDADGVSDGLEYTVFVGEKLPLPDDHGWASGTRSSIRNGGHSINVSKTLVPGDDATTTLGVVGGFGSDHVDGAHVLLGSGRWSFVADNIDLTTLRQMTDRADAQTTE</sequence>
<proteinExistence type="predicted"/>
<name>A0A5C5Y276_9PLAN</name>
<dbReference type="PANTHER" id="PTHR30093:SF2">
    <property type="entry name" value="TYPE II SECRETION SYSTEM PROTEIN H"/>
    <property type="match status" value="1"/>
</dbReference>
<dbReference type="SUPFAM" id="SSF54523">
    <property type="entry name" value="Pili subunits"/>
    <property type="match status" value="1"/>
</dbReference>
<evidence type="ECO:0000313" key="4">
    <source>
        <dbReference type="Proteomes" id="UP000317238"/>
    </source>
</evidence>
<dbReference type="Pfam" id="PF07596">
    <property type="entry name" value="SBP_bac_10"/>
    <property type="match status" value="1"/>
</dbReference>
<reference evidence="3 4" key="1">
    <citation type="submission" date="2019-02" db="EMBL/GenBank/DDBJ databases">
        <title>Deep-cultivation of Planctomycetes and their phenomic and genomic characterization uncovers novel biology.</title>
        <authorList>
            <person name="Wiegand S."/>
            <person name="Jogler M."/>
            <person name="Boedeker C."/>
            <person name="Pinto D."/>
            <person name="Vollmers J."/>
            <person name="Rivas-Marin E."/>
            <person name="Kohn T."/>
            <person name="Peeters S.H."/>
            <person name="Heuer A."/>
            <person name="Rast P."/>
            <person name="Oberbeckmann S."/>
            <person name="Bunk B."/>
            <person name="Jeske O."/>
            <person name="Meyerdierks A."/>
            <person name="Storesund J.E."/>
            <person name="Kallscheuer N."/>
            <person name="Luecker S."/>
            <person name="Lage O.M."/>
            <person name="Pohl T."/>
            <person name="Merkel B.J."/>
            <person name="Hornburger P."/>
            <person name="Mueller R.-W."/>
            <person name="Bruemmer F."/>
            <person name="Labrenz M."/>
            <person name="Spormann A.M."/>
            <person name="Op Den Camp H."/>
            <person name="Overmann J."/>
            <person name="Amann R."/>
            <person name="Jetten M.S.M."/>
            <person name="Mascher T."/>
            <person name="Medema M.H."/>
            <person name="Devos D.P."/>
            <person name="Kaster A.-K."/>
            <person name="Ovreas L."/>
            <person name="Rohde M."/>
            <person name="Galperin M.Y."/>
            <person name="Jogler C."/>
        </authorList>
    </citation>
    <scope>NUCLEOTIDE SEQUENCE [LARGE SCALE GENOMIC DNA]</scope>
    <source>
        <strain evidence="3 4">Pan14r</strain>
    </source>
</reference>
<gene>
    <name evidence="3" type="ORF">Pan14r_05890</name>
</gene>
<dbReference type="PANTHER" id="PTHR30093">
    <property type="entry name" value="GENERAL SECRETION PATHWAY PROTEIN G"/>
    <property type="match status" value="1"/>
</dbReference>
<dbReference type="Gene3D" id="3.30.700.10">
    <property type="entry name" value="Glycoprotein, Type 4 Pilin"/>
    <property type="match status" value="1"/>
</dbReference>
<evidence type="ECO:0000256" key="1">
    <source>
        <dbReference type="SAM" id="Phobius"/>
    </source>
</evidence>
<protein>
    <recommendedName>
        <fullName evidence="2">DUF1559 domain-containing protein</fullName>
    </recommendedName>
</protein>
<dbReference type="AlphaFoldDB" id="A0A5C5Y276"/>
<dbReference type="EMBL" id="SJPL01000001">
    <property type="protein sequence ID" value="TWT68345.1"/>
    <property type="molecule type" value="Genomic_DNA"/>
</dbReference>
<organism evidence="3 4">
    <name type="scientific">Crateriforma conspicua</name>
    <dbReference type="NCBI Taxonomy" id="2527996"/>
    <lineage>
        <taxon>Bacteria</taxon>
        <taxon>Pseudomonadati</taxon>
        <taxon>Planctomycetota</taxon>
        <taxon>Planctomycetia</taxon>
        <taxon>Planctomycetales</taxon>
        <taxon>Planctomycetaceae</taxon>
        <taxon>Crateriforma</taxon>
    </lineage>
</organism>
<evidence type="ECO:0000259" key="2">
    <source>
        <dbReference type="Pfam" id="PF07596"/>
    </source>
</evidence>
<dbReference type="Proteomes" id="UP000317238">
    <property type="component" value="Unassembled WGS sequence"/>
</dbReference>
<keyword evidence="1" id="KW-1133">Transmembrane helix</keyword>
<feature type="transmembrane region" description="Helical" evidence="1">
    <location>
        <begin position="20"/>
        <end position="42"/>
    </location>
</feature>
<comment type="caution">
    <text evidence="3">The sequence shown here is derived from an EMBL/GenBank/DDBJ whole genome shotgun (WGS) entry which is preliminary data.</text>
</comment>
<accession>A0A5C5Y276</accession>
<dbReference type="RefSeq" id="WP_145296578.1">
    <property type="nucleotide sequence ID" value="NZ_CP036319.1"/>
</dbReference>